<dbReference type="Gene3D" id="2.20.70.70">
    <property type="match status" value="1"/>
</dbReference>
<dbReference type="Pfam" id="PF00905">
    <property type="entry name" value="Transpeptidase"/>
    <property type="match status" value="1"/>
</dbReference>
<dbReference type="GO" id="GO:0008658">
    <property type="term" value="F:penicillin binding"/>
    <property type="evidence" value="ECO:0007669"/>
    <property type="project" value="InterPro"/>
</dbReference>
<dbReference type="SUPFAM" id="SSF56601">
    <property type="entry name" value="beta-lactamase/transpeptidase-like"/>
    <property type="match status" value="1"/>
</dbReference>
<dbReference type="GO" id="GO:0071555">
    <property type="term" value="P:cell wall organization"/>
    <property type="evidence" value="ECO:0007669"/>
    <property type="project" value="TreeGrafter"/>
</dbReference>
<dbReference type="CDD" id="cd06575">
    <property type="entry name" value="PASTA_Pbp2x-like_2"/>
    <property type="match status" value="1"/>
</dbReference>
<dbReference type="InterPro" id="IPR005311">
    <property type="entry name" value="PBP_dimer"/>
</dbReference>
<dbReference type="PANTHER" id="PTHR30627">
    <property type="entry name" value="PEPTIDOGLYCAN D,D-TRANSPEPTIDASE"/>
    <property type="match status" value="1"/>
</dbReference>
<evidence type="ECO:0000313" key="5">
    <source>
        <dbReference type="EMBL" id="RGT55946.1"/>
    </source>
</evidence>
<proteinExistence type="inferred from homology"/>
<dbReference type="SUPFAM" id="SSF56519">
    <property type="entry name" value="Penicillin binding protein dimerisation domain"/>
    <property type="match status" value="1"/>
</dbReference>
<comment type="subcellular location">
    <subcellularLocation>
        <location evidence="1">Membrane</location>
    </subcellularLocation>
</comment>
<evidence type="ECO:0000313" key="6">
    <source>
        <dbReference type="Proteomes" id="UP000284731"/>
    </source>
</evidence>
<dbReference type="Pfam" id="PF03717">
    <property type="entry name" value="PBP_dimer"/>
    <property type="match status" value="1"/>
</dbReference>
<dbReference type="Gene3D" id="3.40.710.10">
    <property type="entry name" value="DD-peptidase/beta-lactamase superfamily"/>
    <property type="match status" value="1"/>
</dbReference>
<dbReference type="RefSeq" id="WP_118764557.1">
    <property type="nucleotide sequence ID" value="NZ_CABJCF010000002.1"/>
</dbReference>
<name>A0A412PE58_9FIRM</name>
<reference evidence="5 6" key="1">
    <citation type="submission" date="2018-08" db="EMBL/GenBank/DDBJ databases">
        <title>A genome reference for cultivated species of the human gut microbiota.</title>
        <authorList>
            <person name="Zou Y."/>
            <person name="Xue W."/>
            <person name="Luo G."/>
        </authorList>
    </citation>
    <scope>NUCLEOTIDE SEQUENCE [LARGE SCALE GENOMIC DNA]</scope>
    <source>
        <strain evidence="5 6">AF18-46</strain>
    </source>
</reference>
<dbReference type="Proteomes" id="UP000284731">
    <property type="component" value="Unassembled WGS sequence"/>
</dbReference>
<accession>A0A412PE58</accession>
<comment type="similarity">
    <text evidence="2">Belongs to the transpeptidase family.</text>
</comment>
<gene>
    <name evidence="5" type="ORF">DWX20_03830</name>
</gene>
<evidence type="ECO:0000259" key="4">
    <source>
        <dbReference type="PROSITE" id="PS51178"/>
    </source>
</evidence>
<dbReference type="SMART" id="SM00740">
    <property type="entry name" value="PASTA"/>
    <property type="match status" value="2"/>
</dbReference>
<dbReference type="EMBL" id="QRWX01000002">
    <property type="protein sequence ID" value="RGT55946.1"/>
    <property type="molecule type" value="Genomic_DNA"/>
</dbReference>
<dbReference type="SUPFAM" id="SSF54184">
    <property type="entry name" value="Penicillin-binding protein 2x (pbp-2x), c-terminal domain"/>
    <property type="match status" value="2"/>
</dbReference>
<dbReference type="InterPro" id="IPR001460">
    <property type="entry name" value="PCN-bd_Tpept"/>
</dbReference>
<dbReference type="Pfam" id="PF03793">
    <property type="entry name" value="PASTA"/>
    <property type="match status" value="2"/>
</dbReference>
<organism evidence="5 6">
    <name type="scientific">Solobacterium moorei</name>
    <dbReference type="NCBI Taxonomy" id="102148"/>
    <lineage>
        <taxon>Bacteria</taxon>
        <taxon>Bacillati</taxon>
        <taxon>Bacillota</taxon>
        <taxon>Erysipelotrichia</taxon>
        <taxon>Erysipelotrichales</taxon>
        <taxon>Erysipelotrichaceae</taxon>
        <taxon>Solobacterium</taxon>
    </lineage>
</organism>
<feature type="domain" description="PASTA" evidence="4">
    <location>
        <begin position="603"/>
        <end position="663"/>
    </location>
</feature>
<dbReference type="InterPro" id="IPR050515">
    <property type="entry name" value="Beta-lactam/transpept"/>
</dbReference>
<dbReference type="PROSITE" id="PS51178">
    <property type="entry name" value="PASTA"/>
    <property type="match status" value="1"/>
</dbReference>
<dbReference type="InterPro" id="IPR005543">
    <property type="entry name" value="PASTA_dom"/>
</dbReference>
<evidence type="ECO:0000256" key="2">
    <source>
        <dbReference type="ARBA" id="ARBA00007171"/>
    </source>
</evidence>
<protein>
    <submittedName>
        <fullName evidence="5">Penicillin-binding protein</fullName>
    </submittedName>
</protein>
<dbReference type="InterPro" id="IPR012338">
    <property type="entry name" value="Beta-lactam/transpept-like"/>
</dbReference>
<dbReference type="Gene3D" id="3.90.1310.10">
    <property type="entry name" value="Penicillin-binding protein 2a (Domain 2)"/>
    <property type="match status" value="1"/>
</dbReference>
<dbReference type="GO" id="GO:0005886">
    <property type="term" value="C:plasma membrane"/>
    <property type="evidence" value="ECO:0007669"/>
    <property type="project" value="TreeGrafter"/>
</dbReference>
<sequence>MAKRKKYRNEVRRILIVTLAAMMLIASNVFFVTIGKVHLRSGTDLSIYADSANTVTDTTLALRGFIYDRNGQVIAQDNRTYDIVCVLSSARQSVEGQIAYVKDKEGTAKVLSEILKIDYDKIMGYLSQDIYQTELGIGGRRLSQATKELIESYKLPGIEFTDSIKRIYPNGQFASNLIGYAQQDDHGITTGQMGLELYLNSYLSGTNGTRTYQTDKDGYRLPGMKDEVVSAVNGDDVYLTLDTSIQQTLEQSMSMTQSQFGADNVWGGVMEIKTGKILAWGQSNSFDPNIREIADYTNTGAQLPYEPGSTLKTFTWAAAINEGKYNGSELTNGNSYCYGTDSQNNPIRASADNSLGCVYNAYHYQYGSVDFDTGLIYSLNSVAGTVQNEVITPDTNLEYLRKFGFFKDVDTDGLPEATGTLNFTYPSDKLSLSFGQGSTVTMLQLMQAYSAVFSDGTMVKPYFVDSIRDGYDNSKYIYKANKTVVGHPITSDTAKQLQSILYRVVNDDKGTGRGYRIPECKVMGKTGTTELAVDGSYQSGKYIYSFMGALPADNPQILVYYAFQIDSSAPVNQQPQVNLLRRIAMQYGFAQQVAETPENTAETVSVYEMPSLINHSLSYVQNTLSSYGTELYNLGDGNTVIRQYPQAGHSVTTGQKVFLVTNANTIYIPNMLGWSRQDVAGFWQATGLDVTITGDETSVVTSQDIPPGSYIEKGTAISIHFGG</sequence>
<dbReference type="Gene3D" id="3.30.70.2110">
    <property type="match status" value="1"/>
</dbReference>
<evidence type="ECO:0000256" key="1">
    <source>
        <dbReference type="ARBA" id="ARBA00004370"/>
    </source>
</evidence>
<keyword evidence="3" id="KW-0472">Membrane</keyword>
<dbReference type="PANTHER" id="PTHR30627:SF26">
    <property type="entry name" value="PENICILLIN-BINDING PROTEIN 2B"/>
    <property type="match status" value="1"/>
</dbReference>
<dbReference type="CDD" id="cd06576">
    <property type="entry name" value="PASTA_Pbp2x-like_1"/>
    <property type="match status" value="1"/>
</dbReference>
<comment type="caution">
    <text evidence="5">The sequence shown here is derived from an EMBL/GenBank/DDBJ whole genome shotgun (WGS) entry which is preliminary data.</text>
</comment>
<evidence type="ECO:0000256" key="3">
    <source>
        <dbReference type="ARBA" id="ARBA00023136"/>
    </source>
</evidence>
<dbReference type="InterPro" id="IPR036138">
    <property type="entry name" value="PBP_dimer_sf"/>
</dbReference>
<dbReference type="AlphaFoldDB" id="A0A412PE58"/>